<evidence type="ECO:0000313" key="2">
    <source>
        <dbReference type="EMBL" id="XBH15650.1"/>
    </source>
</evidence>
<gene>
    <name evidence="2" type="ORF">P8935_13835</name>
</gene>
<keyword evidence="1" id="KW-0812">Transmembrane</keyword>
<dbReference type="InterPro" id="IPR019206">
    <property type="entry name" value="DUF2085_TM"/>
</dbReference>
<keyword evidence="1" id="KW-0472">Membrane</keyword>
<proteinExistence type="predicted"/>
<dbReference type="Pfam" id="PF09858">
    <property type="entry name" value="DUF2085"/>
    <property type="match status" value="1"/>
</dbReference>
<dbReference type="EMBL" id="CP121196">
    <property type="protein sequence ID" value="XBH15650.1"/>
    <property type="molecule type" value="Genomic_DNA"/>
</dbReference>
<dbReference type="AlphaFoldDB" id="A0AAU7DEZ7"/>
<keyword evidence="1" id="KW-1133">Transmembrane helix</keyword>
<feature type="transmembrane region" description="Helical" evidence="1">
    <location>
        <begin position="142"/>
        <end position="175"/>
    </location>
</feature>
<feature type="transmembrane region" description="Helical" evidence="1">
    <location>
        <begin position="115"/>
        <end position="136"/>
    </location>
</feature>
<reference evidence="2" key="1">
    <citation type="submission" date="2023-03" db="EMBL/GenBank/DDBJ databases">
        <title>Edaphobacter sp.</title>
        <authorList>
            <person name="Huber K.J."/>
            <person name="Papendorf J."/>
            <person name="Pilke C."/>
            <person name="Bunk B."/>
            <person name="Sproeer C."/>
            <person name="Pester M."/>
        </authorList>
    </citation>
    <scope>NUCLEOTIDE SEQUENCE</scope>
    <source>
        <strain evidence="2">DSM 110680</strain>
    </source>
</reference>
<protein>
    <submittedName>
        <fullName evidence="2">DUF2085 domain-containing protein</fullName>
    </submittedName>
</protein>
<name>A0AAU7DEZ7_9BACT</name>
<dbReference type="RefSeq" id="WP_348260884.1">
    <property type="nucleotide sequence ID" value="NZ_CP121196.1"/>
</dbReference>
<evidence type="ECO:0000256" key="1">
    <source>
        <dbReference type="SAM" id="Phobius"/>
    </source>
</evidence>
<accession>A0AAU7DEZ7</accession>
<feature type="transmembrane region" description="Helical" evidence="1">
    <location>
        <begin position="32"/>
        <end position="48"/>
    </location>
</feature>
<feature type="transmembrane region" description="Helical" evidence="1">
    <location>
        <begin position="87"/>
        <end position="108"/>
    </location>
</feature>
<organism evidence="2">
    <name type="scientific">Telmatobacter sp. DSM 110680</name>
    <dbReference type="NCBI Taxonomy" id="3036704"/>
    <lineage>
        <taxon>Bacteria</taxon>
        <taxon>Pseudomonadati</taxon>
        <taxon>Acidobacteriota</taxon>
        <taxon>Terriglobia</taxon>
        <taxon>Terriglobales</taxon>
        <taxon>Acidobacteriaceae</taxon>
        <taxon>Telmatobacter</taxon>
    </lineage>
</organism>
<sequence length="183" mass="20210">MNFLKEVFSYICGQQHNWVLGGVTLPCCQRCTGLYVGACFALIFVVVFRPRPSAFQYWIHGAFMLAMFPFGFHLVEHGGLVRTFTGMLFAMGLVYYLALNPFSAWNVWRDLRTSLMVAYLSLIAAAAVLLLVMVYTGGVITGLFLTALAALGLAVLVLLTLSNLIVLPGILRLLFRRSIPSPP</sequence>
<feature type="transmembrane region" description="Helical" evidence="1">
    <location>
        <begin position="55"/>
        <end position="75"/>
    </location>
</feature>